<evidence type="ECO:0000313" key="4">
    <source>
        <dbReference type="EMBL" id="GAA0939796.1"/>
    </source>
</evidence>
<reference evidence="5" key="1">
    <citation type="journal article" date="2019" name="Int. J. Syst. Evol. Microbiol.">
        <title>The Global Catalogue of Microorganisms (GCM) 10K type strain sequencing project: providing services to taxonomists for standard genome sequencing and annotation.</title>
        <authorList>
            <consortium name="The Broad Institute Genomics Platform"/>
            <consortium name="The Broad Institute Genome Sequencing Center for Infectious Disease"/>
            <person name="Wu L."/>
            <person name="Ma J."/>
        </authorList>
    </citation>
    <scope>NUCLEOTIDE SEQUENCE [LARGE SCALE GENOMIC DNA]</scope>
    <source>
        <strain evidence="5">JCM 11136</strain>
    </source>
</reference>
<protein>
    <submittedName>
        <fullName evidence="4">TetR/AcrR family transcriptional regulator</fullName>
    </submittedName>
</protein>
<name>A0ABP4AQK3_9ACTN</name>
<dbReference type="SUPFAM" id="SSF46689">
    <property type="entry name" value="Homeodomain-like"/>
    <property type="match status" value="1"/>
</dbReference>
<proteinExistence type="predicted"/>
<dbReference type="RefSeq" id="WP_343952519.1">
    <property type="nucleotide sequence ID" value="NZ_BAAAHQ010000025.1"/>
</dbReference>
<evidence type="ECO:0000313" key="5">
    <source>
        <dbReference type="Proteomes" id="UP001501578"/>
    </source>
</evidence>
<dbReference type="InterPro" id="IPR009057">
    <property type="entry name" value="Homeodomain-like_sf"/>
</dbReference>
<dbReference type="Pfam" id="PF17940">
    <property type="entry name" value="TetR_C_31"/>
    <property type="match status" value="1"/>
</dbReference>
<feature type="DNA-binding region" description="H-T-H motif" evidence="2">
    <location>
        <begin position="26"/>
        <end position="45"/>
    </location>
</feature>
<keyword evidence="1 2" id="KW-0238">DNA-binding</keyword>
<dbReference type="PROSITE" id="PS50977">
    <property type="entry name" value="HTH_TETR_2"/>
    <property type="match status" value="1"/>
</dbReference>
<evidence type="ECO:0000256" key="1">
    <source>
        <dbReference type="ARBA" id="ARBA00023125"/>
    </source>
</evidence>
<accession>A0ABP4AQK3</accession>
<dbReference type="Proteomes" id="UP001501578">
    <property type="component" value="Unassembled WGS sequence"/>
</dbReference>
<keyword evidence="5" id="KW-1185">Reference proteome</keyword>
<evidence type="ECO:0000259" key="3">
    <source>
        <dbReference type="PROSITE" id="PS50977"/>
    </source>
</evidence>
<dbReference type="InterPro" id="IPR001647">
    <property type="entry name" value="HTH_TetR"/>
</dbReference>
<dbReference type="InterPro" id="IPR041583">
    <property type="entry name" value="TetR_C_31"/>
</dbReference>
<evidence type="ECO:0000256" key="2">
    <source>
        <dbReference type="PROSITE-ProRule" id="PRU00335"/>
    </source>
</evidence>
<dbReference type="EMBL" id="BAAAHQ010000025">
    <property type="protein sequence ID" value="GAA0939796.1"/>
    <property type="molecule type" value="Genomic_DNA"/>
</dbReference>
<comment type="caution">
    <text evidence="4">The sequence shown here is derived from an EMBL/GenBank/DDBJ whole genome shotgun (WGS) entry which is preliminary data.</text>
</comment>
<organism evidence="4 5">
    <name type="scientific">Nonomuraea longicatena</name>
    <dbReference type="NCBI Taxonomy" id="83682"/>
    <lineage>
        <taxon>Bacteria</taxon>
        <taxon>Bacillati</taxon>
        <taxon>Actinomycetota</taxon>
        <taxon>Actinomycetes</taxon>
        <taxon>Streptosporangiales</taxon>
        <taxon>Streptosporangiaceae</taxon>
        <taxon>Nonomuraea</taxon>
    </lineage>
</organism>
<sequence length="187" mass="19896">MNTERRERLRDAAIDVLAGSGARGLTHRAVDAVAQVPEGTTKNYFATRDALLRAVAERCVELYDRIPAEPPSDRAGLARLLSALLADVEGPGRPRLQAVFELQAEAARKPWLAAVLDAVTATDFARFRQAVRAAGLPATPARVSAITLALHSAVLHLLTGGPRTIEAAGLNDLDLFVGDLLDSVFGP</sequence>
<gene>
    <name evidence="4" type="ORF">GCM10009560_50770</name>
</gene>
<dbReference type="Gene3D" id="1.10.357.10">
    <property type="entry name" value="Tetracycline Repressor, domain 2"/>
    <property type="match status" value="1"/>
</dbReference>
<feature type="domain" description="HTH tetR-type" evidence="3">
    <location>
        <begin position="3"/>
        <end position="63"/>
    </location>
</feature>